<sequence length="136" mass="15769">MNAPCIPLVLCHTALDGIHTFHAWSPLHYHTVQDNNTDFHPMMNPEYCAFMARIHHHLQTLNVPLISLHTDFHCQIPVEQRTNTFFLTTIDHHLSSPLLFSANIMNHYLSIQWQQFADSPHILNSLRLEMGTHTLL</sequence>
<evidence type="ECO:0000313" key="1">
    <source>
        <dbReference type="EMBL" id="QHS91145.1"/>
    </source>
</evidence>
<accession>A0A6C0BFP7</accession>
<dbReference type="AlphaFoldDB" id="A0A6C0BFP7"/>
<proteinExistence type="predicted"/>
<name>A0A6C0BFP7_9ZZZZ</name>
<organism evidence="1">
    <name type="scientific">viral metagenome</name>
    <dbReference type="NCBI Taxonomy" id="1070528"/>
    <lineage>
        <taxon>unclassified sequences</taxon>
        <taxon>metagenomes</taxon>
        <taxon>organismal metagenomes</taxon>
    </lineage>
</organism>
<reference evidence="1" key="1">
    <citation type="journal article" date="2020" name="Nature">
        <title>Giant virus diversity and host interactions through global metagenomics.</title>
        <authorList>
            <person name="Schulz F."/>
            <person name="Roux S."/>
            <person name="Paez-Espino D."/>
            <person name="Jungbluth S."/>
            <person name="Walsh D.A."/>
            <person name="Denef V.J."/>
            <person name="McMahon K.D."/>
            <person name="Konstantinidis K.T."/>
            <person name="Eloe-Fadrosh E.A."/>
            <person name="Kyrpides N.C."/>
            <person name="Woyke T."/>
        </authorList>
    </citation>
    <scope>NUCLEOTIDE SEQUENCE</scope>
    <source>
        <strain evidence="1">GVMAG-M-3300013004-44</strain>
    </source>
</reference>
<dbReference type="EMBL" id="MN739155">
    <property type="protein sequence ID" value="QHS91145.1"/>
    <property type="molecule type" value="Genomic_DNA"/>
</dbReference>
<protein>
    <submittedName>
        <fullName evidence="1">Uncharacterized protein</fullName>
    </submittedName>
</protein>